<sequence length="127" mass="13379">MPFSDASSPATRNALGLAALCTTMGILHFAKPEPFDALIPEQLPGAARGWTLGSGVVELAVAALLVAPPTRRLGGRAAQALFIGVFPGNIKMALDWRNRPAWQQAIAVGRLPLQADLVRRAQIVTTG</sequence>
<keyword evidence="1" id="KW-1133">Transmembrane helix</keyword>
<evidence type="ECO:0008006" key="4">
    <source>
        <dbReference type="Google" id="ProtNLM"/>
    </source>
</evidence>
<gene>
    <name evidence="2" type="ORF">ACFP57_03575</name>
</gene>
<keyword evidence="1" id="KW-0472">Membrane</keyword>
<evidence type="ECO:0000256" key="1">
    <source>
        <dbReference type="SAM" id="Phobius"/>
    </source>
</evidence>
<protein>
    <recommendedName>
        <fullName evidence="4">DoxX family protein</fullName>
    </recommendedName>
</protein>
<dbReference type="RefSeq" id="WP_343885314.1">
    <property type="nucleotide sequence ID" value="NZ_BAAAKI010000004.1"/>
</dbReference>
<dbReference type="PANTHER" id="PTHR36974:SF1">
    <property type="entry name" value="DOXX FAMILY MEMBRANE PROTEIN"/>
    <property type="match status" value="1"/>
</dbReference>
<dbReference type="Proteomes" id="UP001596266">
    <property type="component" value="Unassembled WGS sequence"/>
</dbReference>
<keyword evidence="3" id="KW-1185">Reference proteome</keyword>
<reference evidence="3" key="1">
    <citation type="journal article" date="2019" name="Int. J. Syst. Evol. Microbiol.">
        <title>The Global Catalogue of Microorganisms (GCM) 10K type strain sequencing project: providing services to taxonomists for standard genome sequencing and annotation.</title>
        <authorList>
            <consortium name="The Broad Institute Genomics Platform"/>
            <consortium name="The Broad Institute Genome Sequencing Center for Infectious Disease"/>
            <person name="Wu L."/>
            <person name="Ma J."/>
        </authorList>
    </citation>
    <scope>NUCLEOTIDE SEQUENCE [LARGE SCALE GENOMIC DNA]</scope>
    <source>
        <strain evidence="3">CGMCC 1.15277</strain>
    </source>
</reference>
<proteinExistence type="predicted"/>
<feature type="transmembrane region" description="Helical" evidence="1">
    <location>
        <begin position="50"/>
        <end position="67"/>
    </location>
</feature>
<dbReference type="EMBL" id="JBHSUA010000009">
    <property type="protein sequence ID" value="MFC6396068.1"/>
    <property type="molecule type" value="Genomic_DNA"/>
</dbReference>
<accession>A0ABW1WXT1</accession>
<organism evidence="2 3">
    <name type="scientific">Luteococcus sanguinis</name>
    <dbReference type="NCBI Taxonomy" id="174038"/>
    <lineage>
        <taxon>Bacteria</taxon>
        <taxon>Bacillati</taxon>
        <taxon>Actinomycetota</taxon>
        <taxon>Actinomycetes</taxon>
        <taxon>Propionibacteriales</taxon>
        <taxon>Propionibacteriaceae</taxon>
        <taxon>Luteococcus</taxon>
    </lineage>
</organism>
<dbReference type="PANTHER" id="PTHR36974">
    <property type="entry name" value="MEMBRANE PROTEIN-RELATED"/>
    <property type="match status" value="1"/>
</dbReference>
<keyword evidence="1" id="KW-0812">Transmembrane</keyword>
<name>A0ABW1WXT1_9ACTN</name>
<evidence type="ECO:0000313" key="3">
    <source>
        <dbReference type="Proteomes" id="UP001596266"/>
    </source>
</evidence>
<comment type="caution">
    <text evidence="2">The sequence shown here is derived from an EMBL/GenBank/DDBJ whole genome shotgun (WGS) entry which is preliminary data.</text>
</comment>
<feature type="transmembrane region" description="Helical" evidence="1">
    <location>
        <begin position="12"/>
        <end position="30"/>
    </location>
</feature>
<evidence type="ECO:0000313" key="2">
    <source>
        <dbReference type="EMBL" id="MFC6396068.1"/>
    </source>
</evidence>